<dbReference type="InterPro" id="IPR000801">
    <property type="entry name" value="Esterase-like"/>
</dbReference>
<dbReference type="Proteomes" id="UP000521017">
    <property type="component" value="Unassembled WGS sequence"/>
</dbReference>
<dbReference type="GO" id="GO:0016788">
    <property type="term" value="F:hydrolase activity, acting on ester bonds"/>
    <property type="evidence" value="ECO:0007669"/>
    <property type="project" value="TreeGrafter"/>
</dbReference>
<keyword evidence="2" id="KW-0378">Hydrolase</keyword>
<dbReference type="PANTHER" id="PTHR40841">
    <property type="entry name" value="SIDEROPHORE TRIACETYLFUSARININE C ESTERASE"/>
    <property type="match status" value="1"/>
</dbReference>
<sequence>MKKIFFLLFFLIPIISYSQENNDISIGKTYKTYSKILGEERSYFIYLPKSASDRIYSKQKYPVIYVLDGEEHFQGLAAMMENMGSLRIFQESIIVAIPNVDRIRDFTPTHITSGIFLDSVSAKSSGGGEKFTLFLQNELIPEIESKYPTAPYRMLIGHSLGGLFVINTLLKHTELFNSYISIDPALWYDNSKLSKEAENILSDNKFKNKTLFISVANGFKKKLDTAEVRKTITPFNDAVLAMDRLKSALQRNSNKNLLWKIKYYELEGHNTAPFISEYDGLHYIFRDYNFLSVDNYDLFSTSVNDKTILDSLKSGYKQISNSMGYEILPSEQIINNLGYAFLRSNKFESAYHFFEMNEINYPHSFNVYDALGDYHSAKGRKEEAKKNYIKALSILDYPPTVDKLKALK</sequence>
<dbReference type="EMBL" id="JACHCC010000001">
    <property type="protein sequence ID" value="MBB6498178.1"/>
    <property type="molecule type" value="Genomic_DNA"/>
</dbReference>
<keyword evidence="3" id="KW-0732">Signal</keyword>
<dbReference type="Pfam" id="PF00756">
    <property type="entry name" value="Esterase"/>
    <property type="match status" value="1"/>
</dbReference>
<proteinExistence type="inferred from homology"/>
<dbReference type="AlphaFoldDB" id="A0A7X0IZC8"/>
<accession>A0A7X0IZC8</accession>
<dbReference type="InterPro" id="IPR029058">
    <property type="entry name" value="AB_hydrolase_fold"/>
</dbReference>
<dbReference type="InterPro" id="IPR011990">
    <property type="entry name" value="TPR-like_helical_dom_sf"/>
</dbReference>
<evidence type="ECO:0008006" key="6">
    <source>
        <dbReference type="Google" id="ProtNLM"/>
    </source>
</evidence>
<organism evidence="4 5">
    <name type="scientific">Pedobacter cryoconitis</name>
    <dbReference type="NCBI Taxonomy" id="188932"/>
    <lineage>
        <taxon>Bacteria</taxon>
        <taxon>Pseudomonadati</taxon>
        <taxon>Bacteroidota</taxon>
        <taxon>Sphingobacteriia</taxon>
        <taxon>Sphingobacteriales</taxon>
        <taxon>Sphingobacteriaceae</taxon>
        <taxon>Pedobacter</taxon>
    </lineage>
</organism>
<dbReference type="SUPFAM" id="SSF53474">
    <property type="entry name" value="alpha/beta-Hydrolases"/>
    <property type="match status" value="1"/>
</dbReference>
<name>A0A7X0IZC8_9SPHI</name>
<comment type="caution">
    <text evidence="4">The sequence shown here is derived from an EMBL/GenBank/DDBJ whole genome shotgun (WGS) entry which is preliminary data.</text>
</comment>
<feature type="signal peptide" evidence="3">
    <location>
        <begin position="1"/>
        <end position="18"/>
    </location>
</feature>
<dbReference type="InterPro" id="IPR052558">
    <property type="entry name" value="Siderophore_Hydrolase_D"/>
</dbReference>
<comment type="similarity">
    <text evidence="1">Belongs to the esterase D family.</text>
</comment>
<gene>
    <name evidence="4" type="ORF">HDF25_000302</name>
</gene>
<evidence type="ECO:0000313" key="5">
    <source>
        <dbReference type="Proteomes" id="UP000521017"/>
    </source>
</evidence>
<feature type="chain" id="PRO_5031318405" description="Esterase" evidence="3">
    <location>
        <begin position="19"/>
        <end position="408"/>
    </location>
</feature>
<evidence type="ECO:0000256" key="1">
    <source>
        <dbReference type="ARBA" id="ARBA00005622"/>
    </source>
</evidence>
<dbReference type="Gene3D" id="3.40.50.1820">
    <property type="entry name" value="alpha/beta hydrolase"/>
    <property type="match status" value="1"/>
</dbReference>
<dbReference type="RefSeq" id="WP_184622055.1">
    <property type="nucleotide sequence ID" value="NZ_JACHCC010000001.1"/>
</dbReference>
<reference evidence="4 5" key="1">
    <citation type="submission" date="2020-08" db="EMBL/GenBank/DDBJ databases">
        <title>Genomic Encyclopedia of Type Strains, Phase IV (KMG-V): Genome sequencing to study the core and pangenomes of soil and plant-associated prokaryotes.</title>
        <authorList>
            <person name="Whitman W."/>
        </authorList>
    </citation>
    <scope>NUCLEOTIDE SEQUENCE [LARGE SCALE GENOMIC DNA]</scope>
    <source>
        <strain evidence="4 5">M2T3</strain>
    </source>
</reference>
<dbReference type="SUPFAM" id="SSF48452">
    <property type="entry name" value="TPR-like"/>
    <property type="match status" value="1"/>
</dbReference>
<evidence type="ECO:0000313" key="4">
    <source>
        <dbReference type="EMBL" id="MBB6498178.1"/>
    </source>
</evidence>
<evidence type="ECO:0000256" key="2">
    <source>
        <dbReference type="ARBA" id="ARBA00022801"/>
    </source>
</evidence>
<evidence type="ECO:0000256" key="3">
    <source>
        <dbReference type="SAM" id="SignalP"/>
    </source>
</evidence>
<dbReference type="PANTHER" id="PTHR40841:SF2">
    <property type="entry name" value="SIDEROPHORE-DEGRADING ESTERASE (EUROFUNG)"/>
    <property type="match status" value="1"/>
</dbReference>
<protein>
    <recommendedName>
        <fullName evidence="6">Esterase</fullName>
    </recommendedName>
</protein>